<gene>
    <name evidence="6" type="ORF">L9F63_014438</name>
</gene>
<dbReference type="Pfam" id="PF00732">
    <property type="entry name" value="GMC_oxred_N"/>
    <property type="match status" value="1"/>
</dbReference>
<evidence type="ECO:0000259" key="4">
    <source>
        <dbReference type="PROSITE" id="PS00623"/>
    </source>
</evidence>
<evidence type="ECO:0000256" key="2">
    <source>
        <dbReference type="RuleBase" id="RU003968"/>
    </source>
</evidence>
<evidence type="ECO:0000256" key="1">
    <source>
        <dbReference type="ARBA" id="ARBA00010790"/>
    </source>
</evidence>
<feature type="signal peptide" evidence="3">
    <location>
        <begin position="1"/>
        <end position="20"/>
    </location>
</feature>
<dbReference type="PANTHER" id="PTHR11552:SF217">
    <property type="entry name" value="GLUCOSE DEHYDROGENASE [FAD, QUINONE]"/>
    <property type="match status" value="1"/>
</dbReference>
<feature type="domain" description="Glucose-methanol-choline oxidoreductase N-terminal" evidence="4">
    <location>
        <begin position="118"/>
        <end position="141"/>
    </location>
</feature>
<dbReference type="PIRSF" id="PIRSF000137">
    <property type="entry name" value="Alcohol_oxidase"/>
    <property type="match status" value="1"/>
</dbReference>
<dbReference type="EMBL" id="JASPKZ010003067">
    <property type="protein sequence ID" value="KAJ9594122.1"/>
    <property type="molecule type" value="Genomic_DNA"/>
</dbReference>
<sequence length="585" mass="65145">MNGTCMAVSPLQTLITLVTSLINTQTPEDLNSPLQLLNGATFDFIIVGGGSAGCVLANRLSEIQNWSILLLEAGGEEPFEADVPGFLGYSYDTRMNWQFETVPEEIICGGKSCPVVRGKGLGGSSDINAMLYVRGNKLDYDNWAHLGNTGWDFKNVLPYFKKSENNLDPDISKDTKYHSTGGYLSVGRFPYQDTAVQNLSAAFNEIGFKYVDFNAEKQTGIMISQVTQENGERFSSNRAFLKPIRKRQNIKVVTNIRITKILIEPKTKTAYGIEYVGEKNQKIHNKVYASKEVILSSGAVGSPVLLMRSGIGPKDVLDVLGIKAIKYLDVGRNLQDHATVPGSYYMIRKYEDTQVTNLLMNSILYSRPKRQGPWSATGTTQVVAFAKTKYASQNIDYPDIGIYFLIDAASKENELNKLNFIPTVLRPKSRGKITINSTDPFSPPLIYPNYFSHPYDIKVHLESYKIAEELANTTSFKLANYKLNVSALPTEEYFKTGNNSEWRDLANFRLFSIFHLSGTCKMGPSNDTSAVVDPTLKVHGVKQLRVIDASIMPHLVSGNINAPTMMIAEKGADMIKKFWIKTFKK</sequence>
<dbReference type="PANTHER" id="PTHR11552">
    <property type="entry name" value="GLUCOSE-METHANOL-CHOLINE GMC OXIDOREDUCTASE"/>
    <property type="match status" value="1"/>
</dbReference>
<reference evidence="6" key="2">
    <citation type="submission" date="2023-05" db="EMBL/GenBank/DDBJ databases">
        <authorList>
            <person name="Fouks B."/>
        </authorList>
    </citation>
    <scope>NUCLEOTIDE SEQUENCE</scope>
    <source>
        <strain evidence="6">Stay&amp;Tobe</strain>
        <tissue evidence="6">Testes</tissue>
    </source>
</reference>
<dbReference type="Pfam" id="PF05199">
    <property type="entry name" value="GMC_oxred_C"/>
    <property type="match status" value="1"/>
</dbReference>
<keyword evidence="2" id="KW-0274">FAD</keyword>
<proteinExistence type="inferred from homology"/>
<dbReference type="SUPFAM" id="SSF51905">
    <property type="entry name" value="FAD/NAD(P)-binding domain"/>
    <property type="match status" value="1"/>
</dbReference>
<protein>
    <recommendedName>
        <fullName evidence="4 5">Glucose-methanol-choline oxidoreductase N-terminal domain-containing protein</fullName>
    </recommendedName>
</protein>
<dbReference type="InterPro" id="IPR012132">
    <property type="entry name" value="GMC_OxRdtase"/>
</dbReference>
<feature type="chain" id="PRO_5042143311" description="Glucose-methanol-choline oxidoreductase N-terminal domain-containing protein" evidence="3">
    <location>
        <begin position="21"/>
        <end position="585"/>
    </location>
</feature>
<evidence type="ECO:0000259" key="5">
    <source>
        <dbReference type="PROSITE" id="PS00624"/>
    </source>
</evidence>
<dbReference type="Proteomes" id="UP001233999">
    <property type="component" value="Unassembled WGS sequence"/>
</dbReference>
<keyword evidence="7" id="KW-1185">Reference proteome</keyword>
<dbReference type="InterPro" id="IPR007867">
    <property type="entry name" value="GMC_OxRtase_C"/>
</dbReference>
<keyword evidence="2" id="KW-0285">Flavoprotein</keyword>
<dbReference type="SUPFAM" id="SSF54373">
    <property type="entry name" value="FAD-linked reductases, C-terminal domain"/>
    <property type="match status" value="1"/>
</dbReference>
<comment type="caution">
    <text evidence="6">The sequence shown here is derived from an EMBL/GenBank/DDBJ whole genome shotgun (WGS) entry which is preliminary data.</text>
</comment>
<dbReference type="InterPro" id="IPR000172">
    <property type="entry name" value="GMC_OxRdtase_N"/>
</dbReference>
<dbReference type="GO" id="GO:0016614">
    <property type="term" value="F:oxidoreductase activity, acting on CH-OH group of donors"/>
    <property type="evidence" value="ECO:0007669"/>
    <property type="project" value="InterPro"/>
</dbReference>
<name>A0AAD8A9B9_DIPPU</name>
<dbReference type="AlphaFoldDB" id="A0AAD8A9B9"/>
<dbReference type="Gene3D" id="3.50.50.60">
    <property type="entry name" value="FAD/NAD(P)-binding domain"/>
    <property type="match status" value="1"/>
</dbReference>
<dbReference type="PROSITE" id="PS00623">
    <property type="entry name" value="GMC_OXRED_1"/>
    <property type="match status" value="1"/>
</dbReference>
<evidence type="ECO:0000313" key="6">
    <source>
        <dbReference type="EMBL" id="KAJ9594122.1"/>
    </source>
</evidence>
<accession>A0AAD8A9B9</accession>
<dbReference type="Gene3D" id="3.30.560.10">
    <property type="entry name" value="Glucose Oxidase, domain 3"/>
    <property type="match status" value="1"/>
</dbReference>
<evidence type="ECO:0000256" key="3">
    <source>
        <dbReference type="SAM" id="SignalP"/>
    </source>
</evidence>
<evidence type="ECO:0000313" key="7">
    <source>
        <dbReference type="Proteomes" id="UP001233999"/>
    </source>
</evidence>
<reference evidence="6" key="1">
    <citation type="journal article" date="2023" name="IScience">
        <title>Live-bearing cockroach genome reveals convergent evolutionary mechanisms linked to viviparity in insects and beyond.</title>
        <authorList>
            <person name="Fouks B."/>
            <person name="Harrison M.C."/>
            <person name="Mikhailova A.A."/>
            <person name="Marchal E."/>
            <person name="English S."/>
            <person name="Carruthers M."/>
            <person name="Jennings E.C."/>
            <person name="Chiamaka E.L."/>
            <person name="Frigard R.A."/>
            <person name="Pippel M."/>
            <person name="Attardo G.M."/>
            <person name="Benoit J.B."/>
            <person name="Bornberg-Bauer E."/>
            <person name="Tobe S.S."/>
        </authorList>
    </citation>
    <scope>NUCLEOTIDE SEQUENCE</scope>
    <source>
        <strain evidence="6">Stay&amp;Tobe</strain>
    </source>
</reference>
<dbReference type="PROSITE" id="PS00624">
    <property type="entry name" value="GMC_OXRED_2"/>
    <property type="match status" value="1"/>
</dbReference>
<comment type="similarity">
    <text evidence="1 2">Belongs to the GMC oxidoreductase family.</text>
</comment>
<organism evidence="6 7">
    <name type="scientific">Diploptera punctata</name>
    <name type="common">Pacific beetle cockroach</name>
    <dbReference type="NCBI Taxonomy" id="6984"/>
    <lineage>
        <taxon>Eukaryota</taxon>
        <taxon>Metazoa</taxon>
        <taxon>Ecdysozoa</taxon>
        <taxon>Arthropoda</taxon>
        <taxon>Hexapoda</taxon>
        <taxon>Insecta</taxon>
        <taxon>Pterygota</taxon>
        <taxon>Neoptera</taxon>
        <taxon>Polyneoptera</taxon>
        <taxon>Dictyoptera</taxon>
        <taxon>Blattodea</taxon>
        <taxon>Blaberoidea</taxon>
        <taxon>Blaberidae</taxon>
        <taxon>Diplopterinae</taxon>
        <taxon>Diploptera</taxon>
    </lineage>
</organism>
<dbReference type="InterPro" id="IPR036188">
    <property type="entry name" value="FAD/NAD-bd_sf"/>
</dbReference>
<dbReference type="GO" id="GO:0050660">
    <property type="term" value="F:flavin adenine dinucleotide binding"/>
    <property type="evidence" value="ECO:0007669"/>
    <property type="project" value="InterPro"/>
</dbReference>
<keyword evidence="3" id="KW-0732">Signal</keyword>
<feature type="domain" description="Glucose-methanol-choline oxidoreductase N-terminal" evidence="5">
    <location>
        <begin position="298"/>
        <end position="312"/>
    </location>
</feature>